<keyword evidence="2" id="KW-1185">Reference proteome</keyword>
<reference evidence="2" key="1">
    <citation type="journal article" date="2015" name="PLoS ONE">
        <title>Complete Genome Sequence of Thermus aquaticus Y51MC23.</title>
        <authorList>
            <person name="Brumm P.J."/>
            <person name="Monsma S."/>
            <person name="Keough B."/>
            <person name="Jasinovica S."/>
            <person name="Ferguson E."/>
            <person name="Schoenfeld T."/>
            <person name="Lodes M."/>
            <person name="Mead D.A."/>
        </authorList>
    </citation>
    <scope>NUCLEOTIDE SEQUENCE [LARGE SCALE GENOMIC DNA]</scope>
    <source>
        <strain evidence="2">BAA-2747 / Y51MC23</strain>
    </source>
</reference>
<name>A0ABM5VKL4_THEA5</name>
<accession>A0ABM5VKL4</accession>
<evidence type="ECO:0000313" key="2">
    <source>
        <dbReference type="Proteomes" id="UP000058660"/>
    </source>
</evidence>
<proteinExistence type="predicted"/>
<protein>
    <submittedName>
        <fullName evidence="1">Uncharacterized protein</fullName>
    </submittedName>
</protein>
<organism evidence="1 2">
    <name type="scientific">Thermus aquaticus (strain ATCC BAA-2747 / Y51MC23)</name>
    <dbReference type="NCBI Taxonomy" id="498848"/>
    <lineage>
        <taxon>Bacteria</taxon>
        <taxon>Thermotogati</taxon>
        <taxon>Deinococcota</taxon>
        <taxon>Deinococci</taxon>
        <taxon>Thermales</taxon>
        <taxon>Thermaceae</taxon>
        <taxon>Thermus</taxon>
    </lineage>
</organism>
<dbReference type="Proteomes" id="UP000058660">
    <property type="component" value="Chromosome"/>
</dbReference>
<evidence type="ECO:0000313" key="1">
    <source>
        <dbReference type="EMBL" id="ALJ90695.1"/>
    </source>
</evidence>
<gene>
    <name evidence="1" type="ORF">TO73_0849</name>
</gene>
<dbReference type="EMBL" id="CP010822">
    <property type="protein sequence ID" value="ALJ90695.1"/>
    <property type="molecule type" value="Genomic_DNA"/>
</dbReference>
<sequence length="39" mass="4207">MLPHSSTPAILSKTLLRRTRNGVYLGHQAPVGAGCKMFP</sequence>